<feature type="compositionally biased region" description="Basic and acidic residues" evidence="1">
    <location>
        <begin position="78"/>
        <end position="91"/>
    </location>
</feature>
<dbReference type="Proteomes" id="UP000747542">
    <property type="component" value="Unassembled WGS sequence"/>
</dbReference>
<proteinExistence type="predicted"/>
<keyword evidence="3" id="KW-1185">Reference proteome</keyword>
<evidence type="ECO:0000313" key="3">
    <source>
        <dbReference type="Proteomes" id="UP000747542"/>
    </source>
</evidence>
<gene>
    <name evidence="2" type="ORF">Hamer_G003037</name>
</gene>
<comment type="caution">
    <text evidence="2">The sequence shown here is derived from an EMBL/GenBank/DDBJ whole genome shotgun (WGS) entry which is preliminary data.</text>
</comment>
<feature type="region of interest" description="Disordered" evidence="1">
    <location>
        <begin position="1"/>
        <end position="55"/>
    </location>
</feature>
<organism evidence="2 3">
    <name type="scientific">Homarus americanus</name>
    <name type="common">American lobster</name>
    <dbReference type="NCBI Taxonomy" id="6706"/>
    <lineage>
        <taxon>Eukaryota</taxon>
        <taxon>Metazoa</taxon>
        <taxon>Ecdysozoa</taxon>
        <taxon>Arthropoda</taxon>
        <taxon>Crustacea</taxon>
        <taxon>Multicrustacea</taxon>
        <taxon>Malacostraca</taxon>
        <taxon>Eumalacostraca</taxon>
        <taxon>Eucarida</taxon>
        <taxon>Decapoda</taxon>
        <taxon>Pleocyemata</taxon>
        <taxon>Astacidea</taxon>
        <taxon>Nephropoidea</taxon>
        <taxon>Nephropidae</taxon>
        <taxon>Homarus</taxon>
    </lineage>
</organism>
<protein>
    <submittedName>
        <fullName evidence="2">Uncharacterized protein</fullName>
    </submittedName>
</protein>
<dbReference type="EMBL" id="JAHLQT010007678">
    <property type="protein sequence ID" value="KAG7174153.1"/>
    <property type="molecule type" value="Genomic_DNA"/>
</dbReference>
<feature type="compositionally biased region" description="Polar residues" evidence="1">
    <location>
        <begin position="104"/>
        <end position="116"/>
    </location>
</feature>
<feature type="region of interest" description="Disordered" evidence="1">
    <location>
        <begin position="77"/>
        <end position="149"/>
    </location>
</feature>
<feature type="compositionally biased region" description="Polar residues" evidence="1">
    <location>
        <begin position="11"/>
        <end position="40"/>
    </location>
</feature>
<sequence>MCCKNERMEQSLPTYPIQSVQDQANAPSCPSNQRSYSVTQPPYPSPHSHYSASASPAAPLRLNLQELGASELLLTLTRENRVENPTEREHSPSTVNRPNPERNLAQSPTYNSSHNISDGGAMASWQPSSDSPPSYDEAMAAQHRGPHLV</sequence>
<accession>A0A8J5TKL0</accession>
<reference evidence="2" key="1">
    <citation type="journal article" date="2021" name="Sci. Adv.">
        <title>The American lobster genome reveals insights on longevity, neural, and immune adaptations.</title>
        <authorList>
            <person name="Polinski J.M."/>
            <person name="Zimin A.V."/>
            <person name="Clark K.F."/>
            <person name="Kohn A.B."/>
            <person name="Sadowski N."/>
            <person name="Timp W."/>
            <person name="Ptitsyn A."/>
            <person name="Khanna P."/>
            <person name="Romanova D.Y."/>
            <person name="Williams P."/>
            <person name="Greenwood S.J."/>
            <person name="Moroz L.L."/>
            <person name="Walt D.R."/>
            <person name="Bodnar A.G."/>
        </authorList>
    </citation>
    <scope>NUCLEOTIDE SEQUENCE</scope>
    <source>
        <strain evidence="2">GMGI-L3</strain>
    </source>
</reference>
<evidence type="ECO:0000256" key="1">
    <source>
        <dbReference type="SAM" id="MobiDB-lite"/>
    </source>
</evidence>
<name>A0A8J5TKL0_HOMAM</name>
<feature type="compositionally biased region" description="Low complexity" evidence="1">
    <location>
        <begin position="46"/>
        <end position="55"/>
    </location>
</feature>
<dbReference type="AlphaFoldDB" id="A0A8J5TKL0"/>
<evidence type="ECO:0000313" key="2">
    <source>
        <dbReference type="EMBL" id="KAG7174153.1"/>
    </source>
</evidence>